<organism evidence="1 2">
    <name type="scientific">Arthrobacter phage Kittykat</name>
    <dbReference type="NCBI Taxonomy" id="2794944"/>
    <lineage>
        <taxon>Viruses</taxon>
        <taxon>Duplodnaviria</taxon>
        <taxon>Heunggongvirae</taxon>
        <taxon>Uroviricota</taxon>
        <taxon>Caudoviricetes</taxon>
        <taxon>Korravirus</taxon>
        <taxon>Korravirus kittykat</taxon>
    </lineage>
</organism>
<proteinExistence type="predicted"/>
<accession>A0A7T1NXL4</accession>
<dbReference type="RefSeq" id="YP_010050150.1">
    <property type="nucleotide sequence ID" value="NC_054423.1"/>
</dbReference>
<dbReference type="Proteomes" id="UP000594824">
    <property type="component" value="Segment"/>
</dbReference>
<protein>
    <submittedName>
        <fullName evidence="1">Uncharacterized protein</fullName>
    </submittedName>
</protein>
<dbReference type="GeneID" id="63910875"/>
<gene>
    <name evidence="1" type="primary">46</name>
    <name evidence="1" type="ORF">SEA_KITTYKAT_46</name>
</gene>
<evidence type="ECO:0000313" key="2">
    <source>
        <dbReference type="Proteomes" id="UP000594824"/>
    </source>
</evidence>
<reference evidence="1 2" key="1">
    <citation type="submission" date="2020-12" db="EMBL/GenBank/DDBJ databases">
        <authorList>
            <person name="Venbakkam A.K."/>
            <person name="Zack K.M."/>
            <person name="Abdelaal A."/>
            <person name="Adams S.D."/>
            <person name="Ajayi T."/>
            <person name="Albrecht J."/>
            <person name="Arango S."/>
            <person name="Arthur E."/>
            <person name="Asikaburu C."/>
            <person name="Awadalla M."/>
            <person name="Baez K."/>
            <person name="Bautista W."/>
            <person name="Cerritos E."/>
            <person name="Cruz M."/>
            <person name="DeGeyter E."/>
            <person name="Di F.M."/>
            <person name="Duncan A."/>
            <person name="Fasbender E."/>
            <person name="Fontes N."/>
            <person name="Gacham M."/>
            <person name="Helwani A."/>
            <person name="Ismail A."/>
            <person name="Knight A."/>
            <person name="Kohlmayer C."/>
            <person name="Kravchuk T."/>
            <person name="Lascano A."/>
            <person name="Mahboob J."/>
            <person name="Majchrzak J."/>
            <person name="Mansour A."/>
            <person name="Matzumura M."/>
            <person name="Meluso J."/>
            <person name="Monsen-Collar K."/>
            <person name="Mustamand M."/>
            <person name="Ortiz M."/>
            <person name="Pallen M."/>
            <person name="Parente M."/>
            <person name="Popov F."/>
            <person name="Plata R."/>
            <person name="Quin M."/>
            <person name="Rana K."/>
            <person name="Reber A."/>
            <person name="Rios J."/>
            <person name="Saladino N."/>
            <person name="Santos B."/>
            <person name="Sheikh H."/>
            <person name="Sierzputowski C."/>
            <person name="Spigelman M."/>
            <person name="Tarpey M."/>
            <person name="Theodore M."/>
            <person name="Williams J."/>
            <person name="Wynn O."/>
            <person name="Xhemollari F."/>
            <person name="Garlena R.A."/>
            <person name="Russell D.A."/>
            <person name="Jacobs-Sera D."/>
            <person name="Hatfull G.F."/>
        </authorList>
    </citation>
    <scope>NUCLEOTIDE SEQUENCE [LARGE SCALE GENOMIC DNA]</scope>
</reference>
<evidence type="ECO:0000313" key="1">
    <source>
        <dbReference type="EMBL" id="QPO16997.1"/>
    </source>
</evidence>
<sequence length="55" mass="5802">MSGRFRYPLLSYKGVGREPVTLLPIPLLARKDAAGAVADGAATGLSPLLPRPWLA</sequence>
<name>A0A7T1NXL4_9CAUD</name>
<keyword evidence="2" id="KW-1185">Reference proteome</keyword>
<dbReference type="KEGG" id="vg:63910875"/>
<dbReference type="EMBL" id="MW314848">
    <property type="protein sequence ID" value="QPO16997.1"/>
    <property type="molecule type" value="Genomic_DNA"/>
</dbReference>